<accession>A0A0R2FBZ7</accession>
<dbReference type="PATRIC" id="fig|1423804.4.peg.472"/>
<evidence type="ECO:0000256" key="5">
    <source>
        <dbReference type="ARBA" id="ARBA00022692"/>
    </source>
</evidence>
<comment type="subcellular location">
    <subcellularLocation>
        <location evidence="1 8">Cell membrane</location>
        <topology evidence="1 8">Multi-pass membrane protein</topology>
    </subcellularLocation>
</comment>
<keyword evidence="4 8" id="KW-1003">Cell membrane</keyword>
<keyword evidence="7 8" id="KW-0472">Membrane</keyword>
<feature type="transmembrane region" description="Helical" evidence="8">
    <location>
        <begin position="69"/>
        <end position="87"/>
    </location>
</feature>
<evidence type="ECO:0000256" key="7">
    <source>
        <dbReference type="ARBA" id="ARBA00023136"/>
    </source>
</evidence>
<dbReference type="RefSeq" id="WP_054732322.1">
    <property type="nucleotide sequence ID" value="NZ_AYZM01000079.1"/>
</dbReference>
<evidence type="ECO:0000256" key="4">
    <source>
        <dbReference type="ARBA" id="ARBA00022475"/>
    </source>
</evidence>
<name>A0A0R2FBZ7_9LACO</name>
<proteinExistence type="inferred from homology"/>
<evidence type="ECO:0000256" key="8">
    <source>
        <dbReference type="RuleBase" id="RU363041"/>
    </source>
</evidence>
<dbReference type="PANTHER" id="PTHR30269">
    <property type="entry name" value="TRANSMEMBRANE PROTEIN YFCA"/>
    <property type="match status" value="1"/>
</dbReference>
<keyword evidence="3" id="KW-0813">Transport</keyword>
<gene>
    <name evidence="9" type="ORF">FD14_GL000435</name>
</gene>
<comment type="caution">
    <text evidence="9">The sequence shown here is derived from an EMBL/GenBank/DDBJ whole genome shotgun (WGS) entry which is preliminary data.</text>
</comment>
<protein>
    <recommendedName>
        <fullName evidence="8">Probable membrane transporter protein</fullName>
    </recommendedName>
</protein>
<dbReference type="OrthoDB" id="7843147at2"/>
<feature type="transmembrane region" description="Helical" evidence="8">
    <location>
        <begin position="28"/>
        <end position="57"/>
    </location>
</feature>
<organism evidence="9 10">
    <name type="scientific">Secundilactobacillus similis DSM 23365 = JCM 2765</name>
    <dbReference type="NCBI Taxonomy" id="1423804"/>
    <lineage>
        <taxon>Bacteria</taxon>
        <taxon>Bacillati</taxon>
        <taxon>Bacillota</taxon>
        <taxon>Bacilli</taxon>
        <taxon>Lactobacillales</taxon>
        <taxon>Lactobacillaceae</taxon>
        <taxon>Secundilactobacillus</taxon>
    </lineage>
</organism>
<feature type="transmembrane region" description="Helical" evidence="8">
    <location>
        <begin position="219"/>
        <end position="237"/>
    </location>
</feature>
<evidence type="ECO:0000313" key="9">
    <source>
        <dbReference type="EMBL" id="KRN24966.1"/>
    </source>
</evidence>
<evidence type="ECO:0000256" key="1">
    <source>
        <dbReference type="ARBA" id="ARBA00004651"/>
    </source>
</evidence>
<dbReference type="InterPro" id="IPR002781">
    <property type="entry name" value="TM_pro_TauE-like"/>
</dbReference>
<sequence>MSWLFVIIPALLAGLVQGLTGFGTGIILMIFLPSILPMAQSAGVAALIPMVSIGIMVHRYRHALQFKRLIWPFLIYATVASFSIHIGKLLDVQVLKLMLGGLLTALSIYFLLNKSAGDRHYPLPVVIVFTIISGFFNGLFGIGGPLMALYFLSLSRTKDEYMASIQTFFLIDMTYVTLYRVANHILTIDTIPVIALGVVGAVLGTTLANHLLNRMNLELVRRVIYVFIGCAGIFYLVSSI</sequence>
<dbReference type="InterPro" id="IPR052017">
    <property type="entry name" value="TSUP"/>
</dbReference>
<feature type="transmembrane region" description="Helical" evidence="8">
    <location>
        <begin position="193"/>
        <end position="213"/>
    </location>
</feature>
<evidence type="ECO:0000313" key="10">
    <source>
        <dbReference type="Proteomes" id="UP000051442"/>
    </source>
</evidence>
<dbReference type="AlphaFoldDB" id="A0A0R2FBZ7"/>
<dbReference type="Pfam" id="PF01925">
    <property type="entry name" value="TauE"/>
    <property type="match status" value="1"/>
</dbReference>
<evidence type="ECO:0000256" key="3">
    <source>
        <dbReference type="ARBA" id="ARBA00022448"/>
    </source>
</evidence>
<feature type="transmembrane region" description="Helical" evidence="8">
    <location>
        <begin position="93"/>
        <end position="112"/>
    </location>
</feature>
<reference evidence="9 10" key="1">
    <citation type="journal article" date="2015" name="Genome Announc.">
        <title>Expanding the biotechnology potential of lactobacilli through comparative genomics of 213 strains and associated genera.</title>
        <authorList>
            <person name="Sun Z."/>
            <person name="Harris H.M."/>
            <person name="McCann A."/>
            <person name="Guo C."/>
            <person name="Argimon S."/>
            <person name="Zhang W."/>
            <person name="Yang X."/>
            <person name="Jeffery I.B."/>
            <person name="Cooney J.C."/>
            <person name="Kagawa T.F."/>
            <person name="Liu W."/>
            <person name="Song Y."/>
            <person name="Salvetti E."/>
            <person name="Wrobel A."/>
            <person name="Rasinkangas P."/>
            <person name="Parkhill J."/>
            <person name="Rea M.C."/>
            <person name="O'Sullivan O."/>
            <person name="Ritari J."/>
            <person name="Douillard F.P."/>
            <person name="Paul Ross R."/>
            <person name="Yang R."/>
            <person name="Briner A.E."/>
            <person name="Felis G.E."/>
            <person name="de Vos W.M."/>
            <person name="Barrangou R."/>
            <person name="Klaenhammer T.R."/>
            <person name="Caufield P.W."/>
            <person name="Cui Y."/>
            <person name="Zhang H."/>
            <person name="O'Toole P.W."/>
        </authorList>
    </citation>
    <scope>NUCLEOTIDE SEQUENCE [LARGE SCALE GENOMIC DNA]</scope>
    <source>
        <strain evidence="9 10">DSM 23365</strain>
    </source>
</reference>
<evidence type="ECO:0000256" key="2">
    <source>
        <dbReference type="ARBA" id="ARBA00009142"/>
    </source>
</evidence>
<comment type="similarity">
    <text evidence="2 8">Belongs to the 4-toluene sulfonate uptake permease (TSUP) (TC 2.A.102) family.</text>
</comment>
<evidence type="ECO:0000256" key="6">
    <source>
        <dbReference type="ARBA" id="ARBA00022989"/>
    </source>
</evidence>
<keyword evidence="10" id="KW-1185">Reference proteome</keyword>
<feature type="transmembrane region" description="Helical" evidence="8">
    <location>
        <begin position="124"/>
        <end position="151"/>
    </location>
</feature>
<keyword evidence="6 8" id="KW-1133">Transmembrane helix</keyword>
<keyword evidence="5 8" id="KW-0812">Transmembrane</keyword>
<dbReference type="GO" id="GO:0005886">
    <property type="term" value="C:plasma membrane"/>
    <property type="evidence" value="ECO:0007669"/>
    <property type="project" value="UniProtKB-SubCell"/>
</dbReference>
<dbReference type="EMBL" id="AYZM01000079">
    <property type="protein sequence ID" value="KRN24966.1"/>
    <property type="molecule type" value="Genomic_DNA"/>
</dbReference>
<dbReference type="PANTHER" id="PTHR30269:SF37">
    <property type="entry name" value="MEMBRANE TRANSPORTER PROTEIN"/>
    <property type="match status" value="1"/>
</dbReference>
<dbReference type="STRING" id="1423804.FD14_GL000435"/>
<dbReference type="Proteomes" id="UP000051442">
    <property type="component" value="Unassembled WGS sequence"/>
</dbReference>